<feature type="binding site" evidence="13">
    <location>
        <begin position="19"/>
        <end position="26"/>
    </location>
    <ligand>
        <name>GTP</name>
        <dbReference type="ChEBI" id="CHEBI:37565"/>
    </ligand>
</feature>
<dbReference type="InterPro" id="IPR009000">
    <property type="entry name" value="Transl_B-barrel_sf"/>
</dbReference>
<dbReference type="GO" id="GO:0005829">
    <property type="term" value="C:cytosol"/>
    <property type="evidence" value="ECO:0007669"/>
    <property type="project" value="TreeGrafter"/>
</dbReference>
<keyword evidence="6 13" id="KW-0460">Magnesium</keyword>
<dbReference type="CDD" id="cd03707">
    <property type="entry name" value="EFTU_III"/>
    <property type="match status" value="1"/>
</dbReference>
<dbReference type="PRINTS" id="PR00315">
    <property type="entry name" value="ELONGATNFCT"/>
</dbReference>
<evidence type="ECO:0000256" key="8">
    <source>
        <dbReference type="ARBA" id="ARBA00023134"/>
    </source>
</evidence>
<dbReference type="NCBIfam" id="NF000766">
    <property type="entry name" value="PRK00049.1"/>
    <property type="match status" value="1"/>
</dbReference>
<dbReference type="GO" id="GO:0000287">
    <property type="term" value="F:magnesium ion binding"/>
    <property type="evidence" value="ECO:0007669"/>
    <property type="project" value="UniProtKB-UniRule"/>
</dbReference>
<dbReference type="Gene3D" id="2.40.30.10">
    <property type="entry name" value="Translation factors"/>
    <property type="match status" value="2"/>
</dbReference>
<dbReference type="FunFam" id="3.40.50.300:FF:000003">
    <property type="entry name" value="Elongation factor Tu"/>
    <property type="match status" value="1"/>
</dbReference>
<feature type="binding site" evidence="13">
    <location>
        <begin position="81"/>
        <end position="85"/>
    </location>
    <ligand>
        <name>GTP</name>
        <dbReference type="ChEBI" id="CHEBI:37565"/>
    </ligand>
</feature>
<dbReference type="EC" id="3.6.5.3" evidence="13"/>
<dbReference type="OrthoDB" id="9803139at2"/>
<evidence type="ECO:0000313" key="16">
    <source>
        <dbReference type="Proteomes" id="UP000018417"/>
    </source>
</evidence>
<evidence type="ECO:0000256" key="1">
    <source>
        <dbReference type="ARBA" id="ARBA00007249"/>
    </source>
</evidence>
<feature type="domain" description="Tr-type G" evidence="14">
    <location>
        <begin position="10"/>
        <end position="206"/>
    </location>
</feature>
<dbReference type="InterPro" id="IPR009001">
    <property type="entry name" value="Transl_elong_EF1A/Init_IF2_C"/>
</dbReference>
<dbReference type="InterPro" id="IPR031157">
    <property type="entry name" value="G_TR_CS"/>
</dbReference>
<keyword evidence="13" id="KW-0963">Cytoplasm</keyword>
<dbReference type="NCBIfam" id="TIGR00485">
    <property type="entry name" value="EF-Tu"/>
    <property type="match status" value="1"/>
</dbReference>
<evidence type="ECO:0000256" key="5">
    <source>
        <dbReference type="ARBA" id="ARBA00022801"/>
    </source>
</evidence>
<evidence type="ECO:0000259" key="14">
    <source>
        <dbReference type="PROSITE" id="PS51722"/>
    </source>
</evidence>
<dbReference type="Proteomes" id="UP000018417">
    <property type="component" value="Unassembled WGS sequence"/>
</dbReference>
<evidence type="ECO:0000256" key="9">
    <source>
        <dbReference type="ARBA" id="ARBA00029554"/>
    </source>
</evidence>
<comment type="similarity">
    <text evidence="1 13">Belongs to the TRAFAC class translation factor GTPase superfamily. Classic translation factor GTPase family. EF-Tu/EF-1A subfamily.</text>
</comment>
<comment type="caution">
    <text evidence="15">The sequence shown here is derived from an EMBL/GenBank/DDBJ whole genome shotgun (WGS) entry which is preliminary data.</text>
</comment>
<dbReference type="HAMAP" id="MF_00118_B">
    <property type="entry name" value="EF_Tu_B"/>
    <property type="match status" value="1"/>
</dbReference>
<comment type="subcellular location">
    <subcellularLocation>
        <location evidence="13">Cytoplasm</location>
    </subcellularLocation>
</comment>
<gene>
    <name evidence="13" type="primary">tuf</name>
    <name evidence="15" type="ORF">F934_03192</name>
</gene>
<evidence type="ECO:0000256" key="12">
    <source>
        <dbReference type="ARBA" id="ARBA00064283"/>
    </source>
</evidence>
<dbReference type="FunFam" id="2.40.30.10:FF:000001">
    <property type="entry name" value="Elongation factor Tu"/>
    <property type="match status" value="1"/>
</dbReference>
<protein>
    <recommendedName>
        <fullName evidence="9 13">Elongation factor Tu</fullName>
        <shortName evidence="13">EF-Tu</shortName>
        <ecNumber evidence="13">3.6.5.3</ecNumber>
    </recommendedName>
</protein>
<dbReference type="EMBL" id="APQK01000018">
    <property type="protein sequence ID" value="ENW02685.1"/>
    <property type="molecule type" value="Genomic_DNA"/>
</dbReference>
<keyword evidence="7 13" id="KW-0648">Protein biosynthesis</keyword>
<comment type="function">
    <text evidence="13">GTP hydrolase that promotes the GTP-dependent binding of aminoacyl-tRNA to the A-site of ribosomes during protein biosynthesis.</text>
</comment>
<dbReference type="RefSeq" id="WP_005056513.1">
    <property type="nucleotide sequence ID" value="NZ_KB849762.1"/>
</dbReference>
<dbReference type="GO" id="GO:0005525">
    <property type="term" value="F:GTP binding"/>
    <property type="evidence" value="ECO:0007669"/>
    <property type="project" value="UniProtKB-UniRule"/>
</dbReference>
<dbReference type="SUPFAM" id="SSF50447">
    <property type="entry name" value="Translation proteins"/>
    <property type="match status" value="1"/>
</dbReference>
<dbReference type="Pfam" id="PF03144">
    <property type="entry name" value="GTP_EFTU_D2"/>
    <property type="match status" value="1"/>
</dbReference>
<dbReference type="PANTHER" id="PTHR43721:SF22">
    <property type="entry name" value="ELONGATION FACTOR TU, MITOCHONDRIAL"/>
    <property type="match status" value="1"/>
</dbReference>
<dbReference type="PATRIC" id="fig|1217649.3.peg.3111"/>
<dbReference type="Pfam" id="PF03143">
    <property type="entry name" value="GTP_EFTU_D3"/>
    <property type="match status" value="1"/>
</dbReference>
<dbReference type="InterPro" id="IPR005225">
    <property type="entry name" value="Small_GTP-bd"/>
</dbReference>
<dbReference type="HOGENOM" id="CLU_007265_0_2_6"/>
<keyword evidence="5 13" id="KW-0378">Hydrolase</keyword>
<dbReference type="InterPro" id="IPR004541">
    <property type="entry name" value="Transl_elong_EFTu/EF1A_bac/org"/>
</dbReference>
<dbReference type="GO" id="GO:0003924">
    <property type="term" value="F:GTPase activity"/>
    <property type="evidence" value="ECO:0007669"/>
    <property type="project" value="UniProtKB-UniRule"/>
</dbReference>
<dbReference type="Gene3D" id="3.40.50.300">
    <property type="entry name" value="P-loop containing nucleotide triphosphate hydrolases"/>
    <property type="match status" value="1"/>
</dbReference>
<dbReference type="CDD" id="cd03697">
    <property type="entry name" value="EFTU_II"/>
    <property type="match status" value="1"/>
</dbReference>
<evidence type="ECO:0000256" key="2">
    <source>
        <dbReference type="ARBA" id="ARBA00022723"/>
    </source>
</evidence>
<keyword evidence="4 13" id="KW-0251">Elongation factor</keyword>
<keyword evidence="2 13" id="KW-0479">Metal-binding</keyword>
<evidence type="ECO:0000256" key="7">
    <source>
        <dbReference type="ARBA" id="ARBA00022917"/>
    </source>
</evidence>
<dbReference type="InterPro" id="IPR004160">
    <property type="entry name" value="Transl_elong_EFTu/EF1A_C"/>
</dbReference>
<dbReference type="NCBIfam" id="NF009373">
    <property type="entry name" value="PRK12736.1"/>
    <property type="match status" value="1"/>
</dbReference>
<evidence type="ECO:0000313" key="15">
    <source>
        <dbReference type="EMBL" id="ENW02685.1"/>
    </source>
</evidence>
<evidence type="ECO:0000256" key="6">
    <source>
        <dbReference type="ARBA" id="ARBA00022842"/>
    </source>
</evidence>
<evidence type="ECO:0000256" key="4">
    <source>
        <dbReference type="ARBA" id="ARBA00022768"/>
    </source>
</evidence>
<keyword evidence="3 13" id="KW-0547">Nucleotide-binding</keyword>
<sequence>MAKAKFERNKPHVNVGTIGHVDHGKTTLTAAIATICAKTYGGEAKDYSQIDSAPEEKARGITINTSHVEYDSPIRHYAHVDCPGHADYVKNMITGAAQMDGAILVCAATDGPMPQTREHILLSRQVGVPYIIVFLNKCDLVDDEELLELVEMEVRELLSTYDFPGDDTPIIRGSALQALNGNDGPYGEQAVIDLVAALDSYIPEPERAIDKAFLMPIEDVFSISGRGTVVTGRVESGIVKVGESVEIVGIRDTVVTTVTGVEMFRKLLDEGRAGENCGVLLRGTKREDVQRGQVLAKPGTIKPHTKFDAEVYVLSKEEGGRHTPFLNGYRPQFYFRTTDVTGAIKLQDGVEMVMPGDNVEMSVELIHPIAMDPGLRFAIREGGRTVGAGVVAKVTL</sequence>
<name>N9F5W4_9GAMM</name>
<dbReference type="InterPro" id="IPR041709">
    <property type="entry name" value="EF-Tu_GTP-bd"/>
</dbReference>
<organism evidence="15 16">
    <name type="scientific">Acinetobacter beijerinckii ANC 3835</name>
    <dbReference type="NCBI Taxonomy" id="1217649"/>
    <lineage>
        <taxon>Bacteria</taxon>
        <taxon>Pseudomonadati</taxon>
        <taxon>Pseudomonadota</taxon>
        <taxon>Gammaproteobacteria</taxon>
        <taxon>Moraxellales</taxon>
        <taxon>Moraxellaceae</taxon>
        <taxon>Acinetobacter</taxon>
    </lineage>
</organism>
<dbReference type="AlphaFoldDB" id="N9F5W4"/>
<dbReference type="GO" id="GO:0003746">
    <property type="term" value="F:translation elongation factor activity"/>
    <property type="evidence" value="ECO:0007669"/>
    <property type="project" value="UniProtKB-UniRule"/>
</dbReference>
<evidence type="ECO:0000256" key="11">
    <source>
        <dbReference type="ARBA" id="ARBA00063778"/>
    </source>
</evidence>
<dbReference type="InterPro" id="IPR050055">
    <property type="entry name" value="EF-Tu_GTPase"/>
</dbReference>
<dbReference type="Pfam" id="PF00009">
    <property type="entry name" value="GTP_EFTU"/>
    <property type="match status" value="1"/>
</dbReference>
<dbReference type="InterPro" id="IPR000795">
    <property type="entry name" value="T_Tr_GTP-bd_dom"/>
</dbReference>
<reference evidence="15 16" key="1">
    <citation type="submission" date="2013-02" db="EMBL/GenBank/DDBJ databases">
        <title>The Genome Sequence of Acinetobacter beijerinckii ANC 3835.</title>
        <authorList>
            <consortium name="The Broad Institute Genome Sequencing Platform"/>
            <consortium name="The Broad Institute Genome Sequencing Center for Infectious Disease"/>
            <person name="Cerqueira G."/>
            <person name="Feldgarden M."/>
            <person name="Courvalin P."/>
            <person name="Perichon B."/>
            <person name="Grillot-Courvalin C."/>
            <person name="Clermont D."/>
            <person name="Rocha E."/>
            <person name="Yoon E.-J."/>
            <person name="Nemec A."/>
            <person name="Walker B."/>
            <person name="Young S.K."/>
            <person name="Zeng Q."/>
            <person name="Gargeya S."/>
            <person name="Fitzgerald M."/>
            <person name="Haas B."/>
            <person name="Abouelleil A."/>
            <person name="Alvarado L."/>
            <person name="Arachchi H.M."/>
            <person name="Berlin A.M."/>
            <person name="Chapman S.B."/>
            <person name="Dewar J."/>
            <person name="Goldberg J."/>
            <person name="Griggs A."/>
            <person name="Gujja S."/>
            <person name="Hansen M."/>
            <person name="Howarth C."/>
            <person name="Imamovic A."/>
            <person name="Larimer J."/>
            <person name="McCowan C."/>
            <person name="Murphy C."/>
            <person name="Neiman D."/>
            <person name="Pearson M."/>
            <person name="Priest M."/>
            <person name="Roberts A."/>
            <person name="Saif S."/>
            <person name="Shea T."/>
            <person name="Sisk P."/>
            <person name="Sykes S."/>
            <person name="Wortman J."/>
            <person name="Nusbaum C."/>
            <person name="Birren B."/>
        </authorList>
    </citation>
    <scope>NUCLEOTIDE SEQUENCE [LARGE SCALE GENOMIC DNA]</scope>
    <source>
        <strain evidence="15 16">ANC 3835</strain>
    </source>
</reference>
<dbReference type="SUPFAM" id="SSF50465">
    <property type="entry name" value="EF-Tu/eEF-1alpha/eIF2-gamma C-terminal domain"/>
    <property type="match status" value="1"/>
</dbReference>
<proteinExistence type="inferred from homology"/>
<evidence type="ECO:0000256" key="3">
    <source>
        <dbReference type="ARBA" id="ARBA00022741"/>
    </source>
</evidence>
<dbReference type="PANTHER" id="PTHR43721">
    <property type="entry name" value="ELONGATION FACTOR TU-RELATED"/>
    <property type="match status" value="1"/>
</dbReference>
<dbReference type="NCBIfam" id="NF009372">
    <property type="entry name" value="PRK12735.1"/>
    <property type="match status" value="1"/>
</dbReference>
<dbReference type="InterPro" id="IPR027417">
    <property type="entry name" value="P-loop_NTPase"/>
</dbReference>
<dbReference type="CDD" id="cd01884">
    <property type="entry name" value="EF_Tu"/>
    <property type="match status" value="1"/>
</dbReference>
<dbReference type="PROSITE" id="PS51722">
    <property type="entry name" value="G_TR_2"/>
    <property type="match status" value="1"/>
</dbReference>
<dbReference type="NCBIfam" id="TIGR00231">
    <property type="entry name" value="small_GTP"/>
    <property type="match status" value="1"/>
</dbReference>
<accession>N9F5W4</accession>
<keyword evidence="8 13" id="KW-0342">GTP-binding</keyword>
<comment type="subunit">
    <text evidence="12">(Microbial infection) Upon infection by bacteriophage Qbeta, part of the viral RNA-dependent RNA polymerase complex, the other subunits are the viral replicase catalytic subunit (AC P14647), host ribosomal protein S1 and EF-Ts.</text>
</comment>
<evidence type="ECO:0000256" key="13">
    <source>
        <dbReference type="HAMAP-Rule" id="MF_00118"/>
    </source>
</evidence>
<dbReference type="InterPro" id="IPR004161">
    <property type="entry name" value="EFTu-like_2"/>
</dbReference>
<comment type="subunit">
    <text evidence="11">Monomer. Heterotetramer composed of two EF-Ts.EF-Tu dimer complexes.</text>
</comment>
<dbReference type="InterPro" id="IPR033720">
    <property type="entry name" value="EFTU_2"/>
</dbReference>
<comment type="catalytic activity">
    <reaction evidence="13">
        <text>GTP + H2O = GDP + phosphate + H(+)</text>
        <dbReference type="Rhea" id="RHEA:19669"/>
        <dbReference type="ChEBI" id="CHEBI:15377"/>
        <dbReference type="ChEBI" id="CHEBI:15378"/>
        <dbReference type="ChEBI" id="CHEBI:37565"/>
        <dbReference type="ChEBI" id="CHEBI:43474"/>
        <dbReference type="ChEBI" id="CHEBI:58189"/>
        <dbReference type="EC" id="3.6.5.3"/>
    </reaction>
</comment>
<dbReference type="SUPFAM" id="SSF52540">
    <property type="entry name" value="P-loop containing nucleoside triphosphate hydrolases"/>
    <property type="match status" value="1"/>
</dbReference>
<dbReference type="PROSITE" id="PS00301">
    <property type="entry name" value="G_TR_1"/>
    <property type="match status" value="1"/>
</dbReference>
<evidence type="ECO:0000256" key="10">
    <source>
        <dbReference type="ARBA" id="ARBA00058140"/>
    </source>
</evidence>
<comment type="function">
    <text evidence="10">May play an important regulatory role in cell growth and in the bacterial response to nutrient deprivation.</text>
</comment>
<feature type="binding site" evidence="13">
    <location>
        <begin position="136"/>
        <end position="139"/>
    </location>
    <ligand>
        <name>GTP</name>
        <dbReference type="ChEBI" id="CHEBI:37565"/>
    </ligand>
</feature>
<feature type="binding site" evidence="13">
    <location>
        <position position="26"/>
    </location>
    <ligand>
        <name>Mg(2+)</name>
        <dbReference type="ChEBI" id="CHEBI:18420"/>
    </ligand>
</feature>